<dbReference type="Pfam" id="PF14433">
    <property type="entry name" value="SUKH-3"/>
    <property type="match status" value="1"/>
</dbReference>
<keyword evidence="2" id="KW-1185">Reference proteome</keyword>
<dbReference type="EMBL" id="JAZGQK010000001">
    <property type="protein sequence ID" value="MEE6257259.1"/>
    <property type="molecule type" value="Genomic_DNA"/>
</dbReference>
<reference evidence="1 2" key="1">
    <citation type="submission" date="2024-01" db="EMBL/GenBank/DDBJ databases">
        <title>Genome insights into Plantactinospora sonchi sp. nov.</title>
        <authorList>
            <person name="Wang L."/>
        </authorList>
    </citation>
    <scope>NUCLEOTIDE SEQUENCE [LARGE SCALE GENOMIC DNA]</scope>
    <source>
        <strain evidence="1 2">NEAU-QY2</strain>
    </source>
</reference>
<name>A0ABU7RLY1_9ACTN</name>
<accession>A0ABU7RLY1</accession>
<proteinExistence type="predicted"/>
<sequence length="410" mass="45054">MISHEEVTSIAAEWSRQDGVRLGCECDPVVDEFDLGYVVWSKIPVDVPVAPGDGTLTVIDRETGEMTHWPRLPSPVVQDLYRQDRAGRPPRVRTVDPAVELRRAGRRSPTPGAAAHLSLGTEQYVARGAKGDLELRHHPLVAAYLADLPTGHLVRGGERHAELIVLSDVLHEYDRRQTSLRQPTLTLPVARELLATAQFALFRVRESGDPFGGPADRPCESCLRALVHFGVLPWSDLAYAEESRPGPQPLPEADRFPPEVGFALVEAGWRPQFGDDLLARNAVAAVTETPGGRHRHTSFPAVESALTRFPGLVSARRGPGEQVWIRRFDLDPRAAAYTADSLGDFGALIRARLFPIGTEQGDSILAMDEYERVFALDQAGEWFIGSGIDDALTNLLLGRAAHRVRDDGSW</sequence>
<dbReference type="Proteomes" id="UP001332243">
    <property type="component" value="Unassembled WGS sequence"/>
</dbReference>
<dbReference type="InterPro" id="IPR025968">
    <property type="entry name" value="YwqJ_deaminase"/>
</dbReference>
<evidence type="ECO:0000313" key="1">
    <source>
        <dbReference type="EMBL" id="MEE6257259.1"/>
    </source>
</evidence>
<organism evidence="1 2">
    <name type="scientific">Plantactinospora sonchi</name>
    <dbReference type="NCBI Taxonomy" id="1544735"/>
    <lineage>
        <taxon>Bacteria</taxon>
        <taxon>Bacillati</taxon>
        <taxon>Actinomycetota</taxon>
        <taxon>Actinomycetes</taxon>
        <taxon>Micromonosporales</taxon>
        <taxon>Micromonosporaceae</taxon>
        <taxon>Plantactinospora</taxon>
    </lineage>
</organism>
<dbReference type="Pfam" id="PF14431">
    <property type="entry name" value="YwqJ-deaminase"/>
    <property type="match status" value="1"/>
</dbReference>
<comment type="caution">
    <text evidence="1">The sequence shown here is derived from an EMBL/GenBank/DDBJ whole genome shotgun (WGS) entry which is preliminary data.</text>
</comment>
<protein>
    <submittedName>
        <fullName evidence="1">SUKH-3 domain-containing protein</fullName>
    </submittedName>
</protein>
<evidence type="ECO:0000313" key="2">
    <source>
        <dbReference type="Proteomes" id="UP001332243"/>
    </source>
</evidence>
<gene>
    <name evidence="1" type="ORF">V1633_01990</name>
</gene>
<dbReference type="InterPro" id="IPR025850">
    <property type="entry name" value="SUKH-3"/>
</dbReference>
<dbReference type="RefSeq" id="WP_331212336.1">
    <property type="nucleotide sequence ID" value="NZ_JAZGQK010000001.1"/>
</dbReference>